<evidence type="ECO:0000256" key="7">
    <source>
        <dbReference type="ARBA" id="ARBA00037665"/>
    </source>
</evidence>
<feature type="region of interest" description="Disordered" evidence="10">
    <location>
        <begin position="270"/>
        <end position="312"/>
    </location>
</feature>
<evidence type="ECO:0000256" key="1">
    <source>
        <dbReference type="ARBA" id="ARBA00004202"/>
    </source>
</evidence>
<evidence type="ECO:0000313" key="12">
    <source>
        <dbReference type="Proteomes" id="UP000288216"/>
    </source>
</evidence>
<evidence type="ECO:0000256" key="9">
    <source>
        <dbReference type="ARBA" id="ARBA00042108"/>
    </source>
</evidence>
<evidence type="ECO:0000256" key="10">
    <source>
        <dbReference type="SAM" id="MobiDB-lite"/>
    </source>
</evidence>
<keyword evidence="5" id="KW-0446">Lipid-binding</keyword>
<dbReference type="GO" id="GO:0005546">
    <property type="term" value="F:phosphatidylinositol-4,5-bisphosphate binding"/>
    <property type="evidence" value="ECO:0007669"/>
    <property type="project" value="TreeGrafter"/>
</dbReference>
<dbReference type="OMA" id="PYRICLM"/>
<proteinExistence type="inferred from homology"/>
<comment type="similarity">
    <text evidence="2">Belongs to the Amer family.</text>
</comment>
<keyword evidence="3" id="KW-1003">Cell membrane</keyword>
<feature type="region of interest" description="Disordered" evidence="10">
    <location>
        <begin position="448"/>
        <end position="496"/>
    </location>
</feature>
<dbReference type="GO" id="GO:0005886">
    <property type="term" value="C:plasma membrane"/>
    <property type="evidence" value="ECO:0007669"/>
    <property type="project" value="UniProtKB-SubCell"/>
</dbReference>
<dbReference type="PANTHER" id="PTHR22237">
    <property type="entry name" value="APC MEMBRANE RECRUITMENT PROTEIN 2-RELATED"/>
    <property type="match status" value="1"/>
</dbReference>
<dbReference type="STRING" id="75743.A0A401QB49"/>
<feature type="region of interest" description="Disordered" evidence="10">
    <location>
        <begin position="120"/>
        <end position="139"/>
    </location>
</feature>
<dbReference type="GO" id="GO:0060828">
    <property type="term" value="P:regulation of canonical Wnt signaling pathway"/>
    <property type="evidence" value="ECO:0007669"/>
    <property type="project" value="TreeGrafter"/>
</dbReference>
<dbReference type="AlphaFoldDB" id="A0A401QB49"/>
<comment type="caution">
    <text evidence="11">The sequence shown here is derived from an EMBL/GenBank/DDBJ whole genome shotgun (WGS) entry which is preliminary data.</text>
</comment>
<organism evidence="11 12">
    <name type="scientific">Scyliorhinus torazame</name>
    <name type="common">Cloudy catshark</name>
    <name type="synonym">Catulus torazame</name>
    <dbReference type="NCBI Taxonomy" id="75743"/>
    <lineage>
        <taxon>Eukaryota</taxon>
        <taxon>Metazoa</taxon>
        <taxon>Chordata</taxon>
        <taxon>Craniata</taxon>
        <taxon>Vertebrata</taxon>
        <taxon>Chondrichthyes</taxon>
        <taxon>Elasmobranchii</taxon>
        <taxon>Galeomorphii</taxon>
        <taxon>Galeoidea</taxon>
        <taxon>Carcharhiniformes</taxon>
        <taxon>Scyliorhinidae</taxon>
        <taxon>Scyliorhinus</taxon>
    </lineage>
</organism>
<dbReference type="Pfam" id="PF09422">
    <property type="entry name" value="AMER"/>
    <property type="match status" value="1"/>
</dbReference>
<dbReference type="PANTHER" id="PTHR22237:SF1">
    <property type="entry name" value="APC MEMBRANE RECRUITMENT PROTEIN 2"/>
    <property type="match status" value="1"/>
</dbReference>
<evidence type="ECO:0000256" key="6">
    <source>
        <dbReference type="ARBA" id="ARBA00023136"/>
    </source>
</evidence>
<dbReference type="Proteomes" id="UP000288216">
    <property type="component" value="Unassembled WGS sequence"/>
</dbReference>
<dbReference type="GO" id="GO:0008013">
    <property type="term" value="F:beta-catenin binding"/>
    <property type="evidence" value="ECO:0007669"/>
    <property type="project" value="TreeGrafter"/>
</dbReference>
<evidence type="ECO:0000256" key="3">
    <source>
        <dbReference type="ARBA" id="ARBA00022475"/>
    </source>
</evidence>
<feature type="compositionally biased region" description="Polar residues" evidence="10">
    <location>
        <begin position="208"/>
        <end position="221"/>
    </location>
</feature>
<feature type="compositionally biased region" description="Polar residues" evidence="10">
    <location>
        <begin position="274"/>
        <end position="290"/>
    </location>
</feature>
<name>A0A401QB49_SCYTO</name>
<feature type="non-terminal residue" evidence="11">
    <location>
        <position position="1"/>
    </location>
</feature>
<accession>A0A401QB49</accession>
<evidence type="ECO:0000256" key="5">
    <source>
        <dbReference type="ARBA" id="ARBA00023121"/>
    </source>
</evidence>
<dbReference type="OrthoDB" id="9943219at2759"/>
<comment type="function">
    <text evidence="7">Negative regulator of the canonical Wnt signaling pathway involved in neuroectodermal patterning. Acts by specifically binding phosphatidylinositol 4,5-bisphosphate (PtdIns(4,5)P2), translocating to the cell membrane and interacting with key regulators of the canonical Wnt signaling pathway, such as components of the beta-catenin destruction complex.</text>
</comment>
<keyword evidence="12" id="KW-1185">Reference proteome</keyword>
<evidence type="ECO:0000256" key="2">
    <source>
        <dbReference type="ARBA" id="ARBA00007750"/>
    </source>
</evidence>
<evidence type="ECO:0000313" key="11">
    <source>
        <dbReference type="EMBL" id="GCB82613.1"/>
    </source>
</evidence>
<evidence type="ECO:0000256" key="4">
    <source>
        <dbReference type="ARBA" id="ARBA00022687"/>
    </source>
</evidence>
<keyword evidence="4" id="KW-0879">Wnt signaling pathway</keyword>
<dbReference type="EMBL" id="BFAA01020943">
    <property type="protein sequence ID" value="GCB82613.1"/>
    <property type="molecule type" value="Genomic_DNA"/>
</dbReference>
<feature type="region of interest" description="Disordered" evidence="10">
    <location>
        <begin position="592"/>
        <end position="620"/>
    </location>
</feature>
<feature type="compositionally biased region" description="Polar residues" evidence="10">
    <location>
        <begin position="298"/>
        <end position="311"/>
    </location>
</feature>
<comment type="subcellular location">
    <subcellularLocation>
        <location evidence="1">Cell membrane</location>
        <topology evidence="1">Peripheral membrane protein</topology>
    </subcellularLocation>
</comment>
<gene>
    <name evidence="11" type="ORF">scyTo_0022037</name>
</gene>
<feature type="compositionally biased region" description="Polar residues" evidence="10">
    <location>
        <begin position="448"/>
        <end position="464"/>
    </location>
</feature>
<sequence>CDCNDTSASEQQSGKISKTAFKLFGRKKSGGTMPSIFSVKNKGDRKSSLKMGLVRSKTHDGIADMGLEVSNKEESLSNYQLENDSSTKIVSSMSFAASGCGPIAKSHSFFSLLKRNRLENGKGESVHSNSEQVKDKSCNRQKKGLKGLFSSMRWHKKGKISKEEKAEYLEIHGTITLPSSLTASLECVKEETQKSCSEPGSAAVEMQSKASSESQNDNEGTSAEEPKQANSGECLPELSKDLEKAAIDHQLLDQDSYVKALEQLEEKQDEGLTNVGQNMQEGSVPVTGSESCHAPETATPSAPNNDPPSEQSIDRICLMFSDVTSLKSFDSFTGCGDIIADQDDEGNVCERGASAEKGKGGAKKRSNILSYQGGGEEMASPDEVDSEYLKEFWDAPPSTAEPLKDKQEQVLVDQTSWMASGITTCLDEAADGTLVKQLTLNDISISKNDNEDLTTTKNDQQECVPNSDEGYWDSTTPGPDDESGKTLATKPSIPRDSYSGDALYDLFADPDESLTSIVSDEETSSVTESKIRSPKSLMSASNVTAISKDKNVSAIPRHKATLTVRQGDAIHGHWPQTHQQLAGCEPARTKIPVSKTSIPRPSNKVKVKVKPQQPREMQKK</sequence>
<dbReference type="GO" id="GO:0016055">
    <property type="term" value="P:Wnt signaling pathway"/>
    <property type="evidence" value="ECO:0007669"/>
    <property type="project" value="UniProtKB-KW"/>
</dbReference>
<protein>
    <recommendedName>
        <fullName evidence="8">APC membrane recruitment protein 2</fullName>
    </recommendedName>
    <alternativeName>
        <fullName evidence="9">Protein FAM123A</fullName>
    </alternativeName>
</protein>
<evidence type="ECO:0000256" key="8">
    <source>
        <dbReference type="ARBA" id="ARBA00039511"/>
    </source>
</evidence>
<reference evidence="11 12" key="1">
    <citation type="journal article" date="2018" name="Nat. Ecol. Evol.">
        <title>Shark genomes provide insights into elasmobranch evolution and the origin of vertebrates.</title>
        <authorList>
            <person name="Hara Y"/>
            <person name="Yamaguchi K"/>
            <person name="Onimaru K"/>
            <person name="Kadota M"/>
            <person name="Koyanagi M"/>
            <person name="Keeley SD"/>
            <person name="Tatsumi K"/>
            <person name="Tanaka K"/>
            <person name="Motone F"/>
            <person name="Kageyama Y"/>
            <person name="Nozu R"/>
            <person name="Adachi N"/>
            <person name="Nishimura O"/>
            <person name="Nakagawa R"/>
            <person name="Tanegashima C"/>
            <person name="Kiyatake I"/>
            <person name="Matsumoto R"/>
            <person name="Murakumo K"/>
            <person name="Nishida K"/>
            <person name="Terakita A"/>
            <person name="Kuratani S"/>
            <person name="Sato K"/>
            <person name="Hyodo S Kuraku.S."/>
        </authorList>
    </citation>
    <scope>NUCLEOTIDE SEQUENCE [LARGE SCALE GENOMIC DNA]</scope>
</reference>
<keyword evidence="6" id="KW-0472">Membrane</keyword>
<dbReference type="InterPro" id="IPR019003">
    <property type="entry name" value="AMER"/>
</dbReference>
<feature type="region of interest" description="Disordered" evidence="10">
    <location>
        <begin position="194"/>
        <end position="233"/>
    </location>
</feature>